<sequence>MLKLITLVLVLVLCASAAPSPTIKRQQTRSTIKWAGAPSLFFEFDQIFTTPIYTPTSIQNGIEPYVGQDAPKFFYRNWEISGGQIAVTGDLGERKCLDAGIAPGDGSRVHMWDCYDGLAQQQWDVEGGQIRLRDSDLCLDVPNGQPGSNYVQVWEW</sequence>
<evidence type="ECO:0000259" key="2">
    <source>
        <dbReference type="Pfam" id="PF00652"/>
    </source>
</evidence>
<organism evidence="3 4">
    <name type="scientific">Cutaneotrichosporon cavernicola</name>
    <dbReference type="NCBI Taxonomy" id="279322"/>
    <lineage>
        <taxon>Eukaryota</taxon>
        <taxon>Fungi</taxon>
        <taxon>Dikarya</taxon>
        <taxon>Basidiomycota</taxon>
        <taxon>Agaricomycotina</taxon>
        <taxon>Tremellomycetes</taxon>
        <taxon>Trichosporonales</taxon>
        <taxon>Trichosporonaceae</taxon>
        <taxon>Cutaneotrichosporon</taxon>
    </lineage>
</organism>
<dbReference type="Proteomes" id="UP001233271">
    <property type="component" value="Chromosome 7a"/>
</dbReference>
<evidence type="ECO:0000313" key="3">
    <source>
        <dbReference type="EMBL" id="BEI94481.1"/>
    </source>
</evidence>
<dbReference type="EMBL" id="AP028218">
    <property type="protein sequence ID" value="BEI94481.1"/>
    <property type="molecule type" value="Genomic_DNA"/>
</dbReference>
<evidence type="ECO:0000313" key="4">
    <source>
        <dbReference type="Proteomes" id="UP001233271"/>
    </source>
</evidence>
<dbReference type="AlphaFoldDB" id="A0AA48L9T1"/>
<proteinExistence type="predicted"/>
<dbReference type="Gene3D" id="2.80.10.50">
    <property type="match status" value="1"/>
</dbReference>
<dbReference type="RefSeq" id="XP_060459746.1">
    <property type="nucleotide sequence ID" value="XM_060603453.1"/>
</dbReference>
<dbReference type="InterPro" id="IPR035992">
    <property type="entry name" value="Ricin_B-like_lectins"/>
</dbReference>
<keyword evidence="4" id="KW-1185">Reference proteome</keyword>
<dbReference type="GeneID" id="85498351"/>
<dbReference type="CDD" id="cd00161">
    <property type="entry name" value="beta-trefoil_Ricin-like"/>
    <property type="match status" value="1"/>
</dbReference>
<feature type="domain" description="Ricin B lectin" evidence="2">
    <location>
        <begin position="77"/>
        <end position="154"/>
    </location>
</feature>
<feature type="signal peptide" evidence="1">
    <location>
        <begin position="1"/>
        <end position="17"/>
    </location>
</feature>
<protein>
    <recommendedName>
        <fullName evidence="2">Ricin B lectin domain-containing protein</fullName>
    </recommendedName>
</protein>
<dbReference type="InterPro" id="IPR000772">
    <property type="entry name" value="Ricin_B_lectin"/>
</dbReference>
<dbReference type="SUPFAM" id="SSF50370">
    <property type="entry name" value="Ricin B-like lectins"/>
    <property type="match status" value="1"/>
</dbReference>
<keyword evidence="1" id="KW-0732">Signal</keyword>
<name>A0AA48L9T1_9TREE</name>
<reference evidence="3" key="1">
    <citation type="journal article" date="2023" name="BMC Genomics">
        <title>Chromosome-level genome assemblies of Cutaneotrichosporon spp. (Trichosporonales, Basidiomycota) reveal imbalanced evolution between nucleotide sequences and chromosome synteny.</title>
        <authorList>
            <person name="Kobayashi Y."/>
            <person name="Kayamori A."/>
            <person name="Aoki K."/>
            <person name="Shiwa Y."/>
            <person name="Matsutani M."/>
            <person name="Fujita N."/>
            <person name="Sugita T."/>
            <person name="Iwasaki W."/>
            <person name="Tanaka N."/>
            <person name="Takashima M."/>
        </authorList>
    </citation>
    <scope>NUCLEOTIDE SEQUENCE</scope>
    <source>
        <strain evidence="3">HIS019</strain>
    </source>
</reference>
<gene>
    <name evidence="3" type="ORF">CcaverHIS019_0700530</name>
</gene>
<dbReference type="Pfam" id="PF00652">
    <property type="entry name" value="Ricin_B_lectin"/>
    <property type="match status" value="1"/>
</dbReference>
<dbReference type="KEGG" id="ccac:CcaHIS019_0700530"/>
<feature type="chain" id="PRO_5041338543" description="Ricin B lectin domain-containing protein" evidence="1">
    <location>
        <begin position="18"/>
        <end position="156"/>
    </location>
</feature>
<accession>A0AA48L9T1</accession>
<evidence type="ECO:0000256" key="1">
    <source>
        <dbReference type="SAM" id="SignalP"/>
    </source>
</evidence>
<dbReference type="PROSITE" id="PS50231">
    <property type="entry name" value="RICIN_B_LECTIN"/>
    <property type="match status" value="1"/>
</dbReference>